<sequence>MRPSSDSTSTINVWRSPTPYLFGSLGLLLAIIAVALTSLACSYYRNSSGDEEEKPAAMLSSMPVLHAEPEIVVVMAGEDKPTYLATPL</sequence>
<evidence type="ECO:0000313" key="9">
    <source>
        <dbReference type="EMBL" id="PNS96277.1"/>
    </source>
</evidence>
<dbReference type="EMBL" id="CM009306">
    <property type="protein sequence ID" value="PNS96277.1"/>
    <property type="molecule type" value="Genomic_DNA"/>
</dbReference>
<evidence type="ECO:0008006" key="11">
    <source>
        <dbReference type="Google" id="ProtNLM"/>
    </source>
</evidence>
<keyword evidence="10" id="KW-1185">Reference proteome</keyword>
<dbReference type="InParanoid" id="A0A2K1X682"/>
<dbReference type="Gramene" id="Potri.017G107100.1.v4.1">
    <property type="protein sequence ID" value="Potri.017G107100.1.v4.1"/>
    <property type="gene ID" value="Potri.017G107100.v4.1"/>
</dbReference>
<dbReference type="GO" id="GO:0080143">
    <property type="term" value="P:regulation of amino acid export"/>
    <property type="evidence" value="ECO:0007669"/>
    <property type="project" value="InterPro"/>
</dbReference>
<dbReference type="PANTHER" id="PTHR33228:SF80">
    <property type="entry name" value="PROTEIN, PUTATIVE-RELATED"/>
    <property type="match status" value="1"/>
</dbReference>
<dbReference type="PANTHER" id="PTHR33228">
    <property type="entry name" value="PROTEIN GLUTAMINE DUMPER 4-RELATED"/>
    <property type="match status" value="1"/>
</dbReference>
<proteinExistence type="inferred from homology"/>
<evidence type="ECO:0000256" key="2">
    <source>
        <dbReference type="ARBA" id="ARBA00009977"/>
    </source>
</evidence>
<reference evidence="9 10" key="1">
    <citation type="journal article" date="2006" name="Science">
        <title>The genome of black cottonwood, Populus trichocarpa (Torr. &amp; Gray).</title>
        <authorList>
            <person name="Tuskan G.A."/>
            <person name="Difazio S."/>
            <person name="Jansson S."/>
            <person name="Bohlmann J."/>
            <person name="Grigoriev I."/>
            <person name="Hellsten U."/>
            <person name="Putnam N."/>
            <person name="Ralph S."/>
            <person name="Rombauts S."/>
            <person name="Salamov A."/>
            <person name="Schein J."/>
            <person name="Sterck L."/>
            <person name="Aerts A."/>
            <person name="Bhalerao R.R."/>
            <person name="Bhalerao R.P."/>
            <person name="Blaudez D."/>
            <person name="Boerjan W."/>
            <person name="Brun A."/>
            <person name="Brunner A."/>
            <person name="Busov V."/>
            <person name="Campbell M."/>
            <person name="Carlson J."/>
            <person name="Chalot M."/>
            <person name="Chapman J."/>
            <person name="Chen G.L."/>
            <person name="Cooper D."/>
            <person name="Coutinho P.M."/>
            <person name="Couturier J."/>
            <person name="Covert S."/>
            <person name="Cronk Q."/>
            <person name="Cunningham R."/>
            <person name="Davis J."/>
            <person name="Degroeve S."/>
            <person name="Dejardin A."/>
            <person name="Depamphilis C."/>
            <person name="Detter J."/>
            <person name="Dirks B."/>
            <person name="Dubchak I."/>
            <person name="Duplessis S."/>
            <person name="Ehlting J."/>
            <person name="Ellis B."/>
            <person name="Gendler K."/>
            <person name="Goodstein D."/>
            <person name="Gribskov M."/>
            <person name="Grimwood J."/>
            <person name="Groover A."/>
            <person name="Gunter L."/>
            <person name="Hamberger B."/>
            <person name="Heinze B."/>
            <person name="Helariutta Y."/>
            <person name="Henrissat B."/>
            <person name="Holligan D."/>
            <person name="Holt R."/>
            <person name="Huang W."/>
            <person name="Islam-Faridi N."/>
            <person name="Jones S."/>
            <person name="Jones-Rhoades M."/>
            <person name="Jorgensen R."/>
            <person name="Joshi C."/>
            <person name="Kangasjarvi J."/>
            <person name="Karlsson J."/>
            <person name="Kelleher C."/>
            <person name="Kirkpatrick R."/>
            <person name="Kirst M."/>
            <person name="Kohler A."/>
            <person name="Kalluri U."/>
            <person name="Larimer F."/>
            <person name="Leebens-Mack J."/>
            <person name="Leple J.C."/>
            <person name="Locascio P."/>
            <person name="Lou Y."/>
            <person name="Lucas S."/>
            <person name="Martin F."/>
            <person name="Montanini B."/>
            <person name="Napoli C."/>
            <person name="Nelson D.R."/>
            <person name="Nelson C."/>
            <person name="Nieminen K."/>
            <person name="Nilsson O."/>
            <person name="Pereda V."/>
            <person name="Peter G."/>
            <person name="Philippe R."/>
            <person name="Pilate G."/>
            <person name="Poliakov A."/>
            <person name="Razumovskaya J."/>
            <person name="Richardson P."/>
            <person name="Rinaldi C."/>
            <person name="Ritland K."/>
            <person name="Rouze P."/>
            <person name="Ryaboy D."/>
            <person name="Schmutz J."/>
            <person name="Schrader J."/>
            <person name="Segerman B."/>
            <person name="Shin H."/>
            <person name="Siddiqui A."/>
            <person name="Sterky F."/>
            <person name="Terry A."/>
            <person name="Tsai C.J."/>
            <person name="Uberbacher E."/>
            <person name="Unneberg P."/>
            <person name="Vahala J."/>
            <person name="Wall K."/>
            <person name="Wessler S."/>
            <person name="Yang G."/>
            <person name="Yin T."/>
            <person name="Douglas C."/>
            <person name="Marra M."/>
            <person name="Sandberg G."/>
            <person name="Van de Peer Y."/>
            <person name="Rokhsar D."/>
        </authorList>
    </citation>
    <scope>NUCLEOTIDE SEQUENCE [LARGE SCALE GENOMIC DNA]</scope>
    <source>
        <strain evidence="10">cv. Nisqually</strain>
    </source>
</reference>
<name>A0A2K1X682_POPTR</name>
<dbReference type="Proteomes" id="UP000006729">
    <property type="component" value="Chromosome 17"/>
</dbReference>
<keyword evidence="6 8" id="KW-1133">Transmembrane helix</keyword>
<dbReference type="InterPro" id="IPR040359">
    <property type="entry name" value="GDU"/>
</dbReference>
<organism evidence="9 10">
    <name type="scientific">Populus trichocarpa</name>
    <name type="common">Western balsam poplar</name>
    <name type="synonym">Populus balsamifera subsp. trichocarpa</name>
    <dbReference type="NCBI Taxonomy" id="3694"/>
    <lineage>
        <taxon>Eukaryota</taxon>
        <taxon>Viridiplantae</taxon>
        <taxon>Streptophyta</taxon>
        <taxon>Embryophyta</taxon>
        <taxon>Tracheophyta</taxon>
        <taxon>Spermatophyta</taxon>
        <taxon>Magnoliopsida</taxon>
        <taxon>eudicotyledons</taxon>
        <taxon>Gunneridae</taxon>
        <taxon>Pentapetalae</taxon>
        <taxon>rosids</taxon>
        <taxon>fabids</taxon>
        <taxon>Malpighiales</taxon>
        <taxon>Salicaceae</taxon>
        <taxon>Saliceae</taxon>
        <taxon>Populus</taxon>
    </lineage>
</organism>
<comment type="similarity">
    <text evidence="2">Belongs to the GLUTAMINE DUMPER 1 (TC 9.B.60) family.</text>
</comment>
<dbReference type="OMA" id="YCSCSSE"/>
<keyword evidence="5" id="KW-0029">Amino-acid transport</keyword>
<evidence type="ECO:0000313" key="10">
    <source>
        <dbReference type="Proteomes" id="UP000006729"/>
    </source>
</evidence>
<evidence type="ECO:0000256" key="6">
    <source>
        <dbReference type="ARBA" id="ARBA00022989"/>
    </source>
</evidence>
<protein>
    <recommendedName>
        <fullName evidence="11">Glutamine dumper 2</fullName>
    </recommendedName>
</protein>
<dbReference type="GO" id="GO:0016020">
    <property type="term" value="C:membrane"/>
    <property type="evidence" value="ECO:0007669"/>
    <property type="project" value="UniProtKB-SubCell"/>
</dbReference>
<gene>
    <name evidence="9" type="ORF">POPTR_017G107100</name>
</gene>
<evidence type="ECO:0000256" key="5">
    <source>
        <dbReference type="ARBA" id="ARBA00022970"/>
    </source>
</evidence>
<evidence type="ECO:0000256" key="1">
    <source>
        <dbReference type="ARBA" id="ARBA00004167"/>
    </source>
</evidence>
<dbReference type="STRING" id="3694.A0A2K1X682"/>
<dbReference type="AlphaFoldDB" id="A0A2K1X682"/>
<keyword evidence="4 8" id="KW-0812">Transmembrane</keyword>
<keyword evidence="3" id="KW-0813">Transport</keyword>
<accession>A0A2K1X682</accession>
<keyword evidence="7 8" id="KW-0472">Membrane</keyword>
<evidence type="ECO:0000256" key="8">
    <source>
        <dbReference type="SAM" id="Phobius"/>
    </source>
</evidence>
<evidence type="ECO:0000256" key="7">
    <source>
        <dbReference type="ARBA" id="ARBA00023136"/>
    </source>
</evidence>
<dbReference type="SMR" id="A0A2K1X682"/>
<evidence type="ECO:0000256" key="3">
    <source>
        <dbReference type="ARBA" id="ARBA00022448"/>
    </source>
</evidence>
<dbReference type="GO" id="GO:0006865">
    <property type="term" value="P:amino acid transport"/>
    <property type="evidence" value="ECO:0007669"/>
    <property type="project" value="UniProtKB-KW"/>
</dbReference>
<evidence type="ECO:0000256" key="4">
    <source>
        <dbReference type="ARBA" id="ARBA00022692"/>
    </source>
</evidence>
<comment type="subcellular location">
    <subcellularLocation>
        <location evidence="1">Membrane</location>
        <topology evidence="1">Single-pass membrane protein</topology>
    </subcellularLocation>
</comment>
<feature type="transmembrane region" description="Helical" evidence="8">
    <location>
        <begin position="20"/>
        <end position="44"/>
    </location>
</feature>